<dbReference type="EMBL" id="MK977705">
    <property type="protein sequence ID" value="QDF15393.1"/>
    <property type="molecule type" value="Genomic_DNA"/>
</dbReference>
<dbReference type="GO" id="GO:0008233">
    <property type="term" value="F:peptidase activity"/>
    <property type="evidence" value="ECO:0007669"/>
    <property type="project" value="UniProtKB-KW"/>
</dbReference>
<dbReference type="KEGG" id="vg:77943114"/>
<dbReference type="RefSeq" id="YP_010667004.1">
    <property type="nucleotide sequence ID" value="NC_070948.1"/>
</dbReference>
<name>A0A4Y6E9P9_9CAUD</name>
<dbReference type="InterPro" id="IPR039564">
    <property type="entry name" value="Peptidase_C39-like"/>
</dbReference>
<keyword evidence="3" id="KW-1185">Reference proteome</keyword>
<evidence type="ECO:0000259" key="1">
    <source>
        <dbReference type="Pfam" id="PF13529"/>
    </source>
</evidence>
<keyword evidence="2" id="KW-0645">Protease</keyword>
<dbReference type="InterPro" id="IPR038765">
    <property type="entry name" value="Papain-like_cys_pep_sf"/>
</dbReference>
<gene>
    <name evidence="2" type="primary">32</name>
    <name evidence="2" type="ORF">SEA_MOLLYMUR_32</name>
</gene>
<proteinExistence type="predicted"/>
<reference evidence="2 3" key="1">
    <citation type="submission" date="2019-05" db="EMBL/GenBank/DDBJ databases">
        <authorList>
            <person name="Murphy M.E."/>
            <person name="Alvaro L.E."/>
            <person name="Baker K.N."/>
            <person name="Baxter I.S."/>
            <person name="Brown M.R."/>
            <person name="Driscoll K.D."/>
            <person name="Elrubaie J.M."/>
            <person name="Feith S.L."/>
            <person name="Indihar D.F."/>
            <person name="Knoch V.T."/>
            <person name="Koirtyohann K.M."/>
            <person name="Kratz M.A."/>
            <person name="Lear A.H."/>
            <person name="Lindblom K.E."/>
            <person name="Marcus E.R."/>
            <person name="Sensor R."/>
            <person name="Sherman S.J."/>
            <person name="Swift V.R."/>
            <person name="White K.E."/>
            <person name="Wills S.J."/>
            <person name="Gatt S.M."/>
            <person name="Lohbauer S.A."/>
            <person name="Power T.R."/>
            <person name="Rosales K.A."/>
            <person name="Sisson B.M."/>
            <person name="Isern S."/>
            <person name="Michael S.F."/>
            <person name="Monti D.L."/>
            <person name="Garlena R.A."/>
            <person name="Russell D.A."/>
            <person name="Pope W.H."/>
            <person name="Jacobs-Sera D."/>
            <person name="Hatfull G.F."/>
        </authorList>
    </citation>
    <scope>NUCLEOTIDE SEQUENCE [LARGE SCALE GENOMIC DNA]</scope>
</reference>
<protein>
    <submittedName>
        <fullName evidence="2">Lysin A, protease C39 domain</fullName>
    </submittedName>
</protein>
<dbReference type="GeneID" id="77943114"/>
<evidence type="ECO:0000313" key="3">
    <source>
        <dbReference type="Proteomes" id="UP000319811"/>
    </source>
</evidence>
<accession>A0A4Y6E9P9</accession>
<dbReference type="Gene3D" id="3.90.70.10">
    <property type="entry name" value="Cysteine proteinases"/>
    <property type="match status" value="1"/>
</dbReference>
<dbReference type="Proteomes" id="UP000319811">
    <property type="component" value="Segment"/>
</dbReference>
<evidence type="ECO:0000313" key="2">
    <source>
        <dbReference type="EMBL" id="QDF15393.1"/>
    </source>
</evidence>
<dbReference type="GO" id="GO:0006508">
    <property type="term" value="P:proteolysis"/>
    <property type="evidence" value="ECO:0007669"/>
    <property type="project" value="UniProtKB-KW"/>
</dbReference>
<keyword evidence="2" id="KW-0378">Hydrolase</keyword>
<dbReference type="SUPFAM" id="SSF54001">
    <property type="entry name" value="Cysteine proteinases"/>
    <property type="match status" value="1"/>
</dbReference>
<feature type="domain" description="Peptidase C39-like" evidence="1">
    <location>
        <begin position="13"/>
        <end position="147"/>
    </location>
</feature>
<dbReference type="GO" id="GO:0001897">
    <property type="term" value="P:symbiont-mediated cytolysis of host cell"/>
    <property type="evidence" value="ECO:0007669"/>
    <property type="project" value="UniProtKB-ARBA"/>
</dbReference>
<sequence length="215" mass="23644">MADESVVILRHIYHVQRTGYTCGPSALRMVLSTFGLDITEQRLAALCGTTSDGTADINNIIRAAGSYVRDRWLRHGVPNDPPTKAQKDRLWQTCVETVANSRRGMVVNIWAPANNHPPGYPNYLIMHYIAVVGIDLVNRRLYIADSARFGGIEHYWLSLDKLASLIPPKAWMALADPVTPKPPVDPDPFSVFTKEQLALIIAAAHQVGDPHGAAA</sequence>
<dbReference type="Pfam" id="PF13529">
    <property type="entry name" value="Peptidase_C39_2"/>
    <property type="match status" value="1"/>
</dbReference>
<organism evidence="2 3">
    <name type="scientific">Gordonia phage Mollymur</name>
    <dbReference type="NCBI Taxonomy" id="2590895"/>
    <lineage>
        <taxon>Viruses</taxon>
        <taxon>Duplodnaviria</taxon>
        <taxon>Heunggongvirae</taxon>
        <taxon>Uroviricota</taxon>
        <taxon>Caudoviricetes</taxon>
        <taxon>Mollymurvirus</taxon>
        <taxon>Mollymurvirus mollymur</taxon>
    </lineage>
</organism>